<evidence type="ECO:0000256" key="5">
    <source>
        <dbReference type="ARBA" id="ARBA00022989"/>
    </source>
</evidence>
<evidence type="ECO:0000256" key="2">
    <source>
        <dbReference type="ARBA" id="ARBA00007965"/>
    </source>
</evidence>
<dbReference type="PANTHER" id="PTHR10332">
    <property type="entry name" value="EQUILIBRATIVE NUCLEOSIDE TRANSPORTER"/>
    <property type="match status" value="1"/>
</dbReference>
<sequence length="529" mass="59064">MEEAGYYRLKKKKRTEHSPENSSSQMNNISNFHMSNISPPKDNYNIIYLSFVLGGAGFLFPYNSFIMAMDFFKNRYSGAPVVFDMSLIYISTAFATVLTNNFLVESYSLTARINFGYIISFFTLIFVVTCEVYWEVFGAGVSYMINLVAVATVAVGCTVQQSSFYGYTSMLPAKYTQALMVGESVSGVFTSIVRVVTKLLITEIVGSTVYFFLISIISVACCFIGYHAIRKSDFIQFYIALFDRAKTKIVLEPTEDGSDPADLQYGMLRIQNSPPANTSLSFTNPLYEPAAKPLHFKVEDFVVRGRCVRLGGMPDIKRGFQARIVITKQIYPYMISIGLVYFVTLCLYPGLASEIVSCRLGSWMPILMMAIFNGADLLGKLMFSSTSIWSERKLIRWSLLRILLIPMMLMCTVPLRDTIFTAEIFAFSLSLLIGLTNGILGSIPMIQAPSKVADYNKELTGNLMTLMYNFGLISGSLMGYLIQSLLPTMDDNHCGFITIQPTTVLPFVSTILSVTNQTEVIPTTNFTSF</sequence>
<evidence type="ECO:0000256" key="8">
    <source>
        <dbReference type="SAM" id="Phobius"/>
    </source>
</evidence>
<keyword evidence="6 8" id="KW-0472">Membrane</keyword>
<reference evidence="10" key="1">
    <citation type="submission" date="2025-08" db="UniProtKB">
        <authorList>
            <consortium name="RefSeq"/>
        </authorList>
    </citation>
    <scope>IDENTIFICATION</scope>
    <source>
        <tissue evidence="10">Whole Larva</tissue>
    </source>
</reference>
<comment type="subcellular location">
    <subcellularLocation>
        <location evidence="1">Membrane</location>
        <topology evidence="1">Multi-pass membrane protein</topology>
    </subcellularLocation>
</comment>
<dbReference type="RefSeq" id="XP_017773860.1">
    <property type="nucleotide sequence ID" value="XM_017918371.1"/>
</dbReference>
<feature type="transmembrane region" description="Helical" evidence="8">
    <location>
        <begin position="140"/>
        <end position="159"/>
    </location>
</feature>
<dbReference type="PRINTS" id="PR01130">
    <property type="entry name" value="DERENTRNSPRT"/>
</dbReference>
<evidence type="ECO:0000256" key="1">
    <source>
        <dbReference type="ARBA" id="ARBA00004141"/>
    </source>
</evidence>
<evidence type="ECO:0000256" key="7">
    <source>
        <dbReference type="SAM" id="MobiDB-lite"/>
    </source>
</evidence>
<feature type="transmembrane region" description="Helical" evidence="8">
    <location>
        <begin position="463"/>
        <end position="482"/>
    </location>
</feature>
<evidence type="ECO:0000256" key="3">
    <source>
        <dbReference type="ARBA" id="ARBA00022448"/>
    </source>
</evidence>
<evidence type="ECO:0000313" key="10">
    <source>
        <dbReference type="RefSeq" id="XP_017773860.1"/>
    </source>
</evidence>
<dbReference type="GeneID" id="108560703"/>
<keyword evidence="4 8" id="KW-0812">Transmembrane</keyword>
<dbReference type="PIRSF" id="PIRSF016379">
    <property type="entry name" value="ENT"/>
    <property type="match status" value="1"/>
</dbReference>
<feature type="transmembrane region" description="Helical" evidence="8">
    <location>
        <begin position="115"/>
        <end position="134"/>
    </location>
</feature>
<organism evidence="9 10">
    <name type="scientific">Nicrophorus vespilloides</name>
    <name type="common">Boreal carrion beetle</name>
    <dbReference type="NCBI Taxonomy" id="110193"/>
    <lineage>
        <taxon>Eukaryota</taxon>
        <taxon>Metazoa</taxon>
        <taxon>Ecdysozoa</taxon>
        <taxon>Arthropoda</taxon>
        <taxon>Hexapoda</taxon>
        <taxon>Insecta</taxon>
        <taxon>Pterygota</taxon>
        <taxon>Neoptera</taxon>
        <taxon>Endopterygota</taxon>
        <taxon>Coleoptera</taxon>
        <taxon>Polyphaga</taxon>
        <taxon>Staphyliniformia</taxon>
        <taxon>Silphidae</taxon>
        <taxon>Nicrophorinae</taxon>
        <taxon>Nicrophorus</taxon>
    </lineage>
</organism>
<accession>A0ABM1MH10</accession>
<dbReference type="Pfam" id="PF01733">
    <property type="entry name" value="Nucleoside_tran"/>
    <property type="match status" value="1"/>
</dbReference>
<dbReference type="PANTHER" id="PTHR10332:SF10">
    <property type="entry name" value="EQUILIBRATIVE NUCLEOSIDE TRANSPORTER 4"/>
    <property type="match status" value="1"/>
</dbReference>
<feature type="transmembrane region" description="Helical" evidence="8">
    <location>
        <begin position="82"/>
        <end position="103"/>
    </location>
</feature>
<gene>
    <name evidence="10" type="primary">LOC108560703</name>
</gene>
<proteinExistence type="inferred from homology"/>
<keyword evidence="3" id="KW-0813">Transport</keyword>
<feature type="transmembrane region" description="Helical" evidence="8">
    <location>
        <begin position="44"/>
        <end position="62"/>
    </location>
</feature>
<feature type="transmembrane region" description="Helical" evidence="8">
    <location>
        <begin position="330"/>
        <end position="351"/>
    </location>
</feature>
<evidence type="ECO:0000256" key="4">
    <source>
        <dbReference type="ARBA" id="ARBA00022692"/>
    </source>
</evidence>
<evidence type="ECO:0000256" key="6">
    <source>
        <dbReference type="ARBA" id="ARBA00023136"/>
    </source>
</evidence>
<dbReference type="Proteomes" id="UP000695000">
    <property type="component" value="Unplaced"/>
</dbReference>
<comment type="similarity">
    <text evidence="2">Belongs to the SLC29A/ENT transporter (TC 2.A.57) family.</text>
</comment>
<name>A0ABM1MH10_NICVS</name>
<feature type="transmembrane region" description="Helical" evidence="8">
    <location>
        <begin position="421"/>
        <end position="443"/>
    </location>
</feature>
<protein>
    <submittedName>
        <fullName evidence="10">Equilibrative nucleoside transporter 4</fullName>
    </submittedName>
</protein>
<feature type="transmembrane region" description="Helical" evidence="8">
    <location>
        <begin position="179"/>
        <end position="197"/>
    </location>
</feature>
<dbReference type="InterPro" id="IPR002259">
    <property type="entry name" value="Eqnu_transpt"/>
</dbReference>
<keyword evidence="5 8" id="KW-1133">Transmembrane helix</keyword>
<evidence type="ECO:0000313" key="9">
    <source>
        <dbReference type="Proteomes" id="UP000695000"/>
    </source>
</evidence>
<feature type="region of interest" description="Disordered" evidence="7">
    <location>
        <begin position="1"/>
        <end position="27"/>
    </location>
</feature>
<feature type="transmembrane region" description="Helical" evidence="8">
    <location>
        <begin position="363"/>
        <end position="383"/>
    </location>
</feature>
<feature type="transmembrane region" description="Helical" evidence="8">
    <location>
        <begin position="395"/>
        <end position="415"/>
    </location>
</feature>
<keyword evidence="9" id="KW-1185">Reference proteome</keyword>
<feature type="transmembrane region" description="Helical" evidence="8">
    <location>
        <begin position="209"/>
        <end position="229"/>
    </location>
</feature>